<reference evidence="1 2" key="1">
    <citation type="submission" date="2016-12" db="EMBL/GenBank/DDBJ databases">
        <title>The genomes of Aspergillus section Nigri reveals drivers in fungal speciation.</title>
        <authorList>
            <consortium name="DOE Joint Genome Institute"/>
            <person name="Vesth T.C."/>
            <person name="Nybo J."/>
            <person name="Theobald S."/>
            <person name="Brandl J."/>
            <person name="Frisvad J.C."/>
            <person name="Nielsen K.F."/>
            <person name="Lyhne E.K."/>
            <person name="Kogle M.E."/>
            <person name="Kuo A."/>
            <person name="Riley R."/>
            <person name="Clum A."/>
            <person name="Nolan M."/>
            <person name="Lipzen A."/>
            <person name="Salamov A."/>
            <person name="Henrissat B."/>
            <person name="Wiebenga A."/>
            <person name="De Vries R.P."/>
            <person name="Grigoriev I.V."/>
            <person name="Mortensen U.H."/>
            <person name="Andersen M.R."/>
            <person name="Baker S.E."/>
        </authorList>
    </citation>
    <scope>NUCLEOTIDE SEQUENCE [LARGE SCALE GENOMIC DNA]</scope>
    <source>
        <strain evidence="1 2">CBS 121591</strain>
    </source>
</reference>
<organism evidence="1 2">
    <name type="scientific">Aspergillus uvarum CBS 121591</name>
    <dbReference type="NCBI Taxonomy" id="1448315"/>
    <lineage>
        <taxon>Eukaryota</taxon>
        <taxon>Fungi</taxon>
        <taxon>Dikarya</taxon>
        <taxon>Ascomycota</taxon>
        <taxon>Pezizomycotina</taxon>
        <taxon>Eurotiomycetes</taxon>
        <taxon>Eurotiomycetidae</taxon>
        <taxon>Eurotiales</taxon>
        <taxon>Aspergillaceae</taxon>
        <taxon>Aspergillus</taxon>
        <taxon>Aspergillus subgen. Circumdati</taxon>
    </lineage>
</organism>
<keyword evidence="2" id="KW-1185">Reference proteome</keyword>
<accession>A0A319CUG6</accession>
<dbReference type="RefSeq" id="XP_025492673.1">
    <property type="nucleotide sequence ID" value="XM_025639259.1"/>
</dbReference>
<dbReference type="VEuPathDB" id="FungiDB:BO82DRAFT_401462"/>
<dbReference type="Proteomes" id="UP000248340">
    <property type="component" value="Unassembled WGS sequence"/>
</dbReference>
<sequence length="139" mass="15199">MRTGWNESCNSRVSESGSLWFTGAPTKASLTGTNSCVDFSTTSQKKLQPSNGLDLDAFRLKAFQDPSFDGATAAVYREQFNKWAAVAVQEEHGKTLEEALMHPADPETIGNFSGYVRIVNGQWCPESDSDEEAEADNVL</sequence>
<protein>
    <submittedName>
        <fullName evidence="1">Uncharacterized protein</fullName>
    </submittedName>
</protein>
<dbReference type="AlphaFoldDB" id="A0A319CUG6"/>
<dbReference type="GeneID" id="37142001"/>
<dbReference type="EMBL" id="KZ821695">
    <property type="protein sequence ID" value="PYH82473.1"/>
    <property type="molecule type" value="Genomic_DNA"/>
</dbReference>
<proteinExistence type="predicted"/>
<name>A0A319CUG6_9EURO</name>
<evidence type="ECO:0000313" key="1">
    <source>
        <dbReference type="EMBL" id="PYH82473.1"/>
    </source>
</evidence>
<dbReference type="OrthoDB" id="4424523at2759"/>
<evidence type="ECO:0000313" key="2">
    <source>
        <dbReference type="Proteomes" id="UP000248340"/>
    </source>
</evidence>
<gene>
    <name evidence="1" type="ORF">BO82DRAFT_401462</name>
</gene>